<dbReference type="EMBL" id="CP071091">
    <property type="protein sequence ID" value="QSQ17668.1"/>
    <property type="molecule type" value="Genomic_DNA"/>
</dbReference>
<protein>
    <recommendedName>
        <fullName evidence="4">Tetratricopeptide repeat protein</fullName>
    </recommendedName>
</protein>
<dbReference type="SUPFAM" id="SSF48452">
    <property type="entry name" value="TPR-like"/>
    <property type="match status" value="1"/>
</dbReference>
<keyword evidence="1" id="KW-0732">Signal</keyword>
<gene>
    <name evidence="2" type="ORF">JY572_17200</name>
</gene>
<evidence type="ECO:0000256" key="1">
    <source>
        <dbReference type="SAM" id="SignalP"/>
    </source>
</evidence>
<feature type="signal peptide" evidence="1">
    <location>
        <begin position="1"/>
        <end position="16"/>
    </location>
</feature>
<organism evidence="2 3">
    <name type="scientific">Myxococcus landrumensis</name>
    <dbReference type="NCBI Taxonomy" id="2813577"/>
    <lineage>
        <taxon>Bacteria</taxon>
        <taxon>Pseudomonadati</taxon>
        <taxon>Myxococcota</taxon>
        <taxon>Myxococcia</taxon>
        <taxon>Myxococcales</taxon>
        <taxon>Cystobacterineae</taxon>
        <taxon>Myxococcaceae</taxon>
        <taxon>Myxococcus</taxon>
    </lineage>
</organism>
<dbReference type="Proteomes" id="UP000663090">
    <property type="component" value="Chromosome"/>
</dbReference>
<evidence type="ECO:0008006" key="4">
    <source>
        <dbReference type="Google" id="ProtNLM"/>
    </source>
</evidence>
<sequence length="430" mass="47250">MSFVRCLLFLFLCLSACVTSGGHSLEARPLLATEGEPPDTPVSRAVEALARKDFDLAQKHLSQALAEAPTDARALFAQACLLLEKGSLAEAAVMGKRLREVAPTTLEGPILEALIARRGTHPTESWRDAFVGAWASAGRPMFEDPGLFGGMALWDKLVAPLEGAWARTDRAEVRWMLALAGASLDDESRRWLSAHLEDVQDPRLLLPALEYFPRDTQPAEHREALRTRLRRFAEVEPTEMQRALVLLMEPRQQPEAPLTEEELRELERIAALPDYRPTSTASSYAEAERLLRSAGVTEPAAGAFAAMVTGLGLQGPFLLLQVTKASGKTLSPDHRMRLGRALWSLGERIAAESTLVERMVGRNLRREGATLLADSERLARATTDLEEARAVASASGQLQLDAWPLPSLREAMLAASVEDEWTHLRDFVTP</sequence>
<evidence type="ECO:0000313" key="2">
    <source>
        <dbReference type="EMBL" id="QSQ17668.1"/>
    </source>
</evidence>
<dbReference type="Gene3D" id="1.25.40.10">
    <property type="entry name" value="Tetratricopeptide repeat domain"/>
    <property type="match status" value="1"/>
</dbReference>
<reference evidence="2 3" key="1">
    <citation type="submission" date="2021-02" db="EMBL/GenBank/DDBJ databases">
        <title>De Novo genome assembly of isolated myxobacteria.</title>
        <authorList>
            <person name="Stevens D.C."/>
        </authorList>
    </citation>
    <scope>NUCLEOTIDE SEQUENCE [LARGE SCALE GENOMIC DNA]</scope>
    <source>
        <strain evidence="2 3">SCHIC003</strain>
    </source>
</reference>
<proteinExistence type="predicted"/>
<dbReference type="InterPro" id="IPR011990">
    <property type="entry name" value="TPR-like_helical_dom_sf"/>
</dbReference>
<accession>A0ABX7NGZ2</accession>
<keyword evidence="3" id="KW-1185">Reference proteome</keyword>
<dbReference type="RefSeq" id="WP_206719287.1">
    <property type="nucleotide sequence ID" value="NZ_CP071091.1"/>
</dbReference>
<evidence type="ECO:0000313" key="3">
    <source>
        <dbReference type="Proteomes" id="UP000663090"/>
    </source>
</evidence>
<feature type="chain" id="PRO_5046602013" description="Tetratricopeptide repeat protein" evidence="1">
    <location>
        <begin position="17"/>
        <end position="430"/>
    </location>
</feature>
<name>A0ABX7NGZ2_9BACT</name>